<evidence type="ECO:0000256" key="1">
    <source>
        <dbReference type="ARBA" id="ARBA00001936"/>
    </source>
</evidence>
<dbReference type="Pfam" id="PF21704">
    <property type="entry name" value="POLH-Rev1_HhH"/>
    <property type="match status" value="1"/>
</dbReference>
<dbReference type="GO" id="GO:0003684">
    <property type="term" value="F:damaged DNA binding"/>
    <property type="evidence" value="ECO:0007669"/>
    <property type="project" value="InterPro"/>
</dbReference>
<dbReference type="AlphaFoldDB" id="A0A6A4PHP6"/>
<sequence length="702" mass="77830">MPVARRETSDCRVIGHVDMDCFYVQVEQRKEPKLRGVPTAVVQYNSYKGGGLIAVSYEARAHGVKRSMRGDEAKEACPQIQLVQVPVARGKADLNTYRNAGSEVVFILSRKGRCERASIDEVYLDLTDAAEAMFMETPPESMEYIEEEVTKSHVVGLQCEDGNDPKEEVRKWLCRSDASYQDKLLACASFIIADLRMQVLKETEFTCSAGIAHNKMLAKLASAMNKPAQQTVVPHSSVAGLLESLPIKKMKQLGGKLGSSLQSDLGVNTVGDLLQFSEEKLQQRYGINTGTWLWNIARGISGEEVEGRLLPKSHGSGKTFPGPQALKTIGSVQHWINELCEELSERLHSDLEQNKRIAHTLTLHARAYKTGVSNSNRKFPSKSCPLRYGTVKIQEDALTLFQAALREFMGSYNCKTNWSENNNWGITSLSVSASKIVPIPSGMHSIVKYFGGQSPSGSSLNQPLDNVINEAVPPSSSGTENSLGLIPYELPVRYPEEDTAMKHSQDCLDQQDLLCNLSKKVDGLTEESSLMSPTGSGDKRKQSEQHRDSPAKKPSVVFNTSSLKAIEKRKREGKKLQGNCSITKFFNNYPNSRSSLEQKNITNAQGSQSASGSYLTSDRVETSGESYHDDIHTNIADYSAANVPHGRQAWSYNIDEIDPSIIRELPPEIQEEFQAWLQPQKRLNVVKRGSSITNYFLPNNSR</sequence>
<comment type="caution">
    <text evidence="17">The sequence shown here is derived from an EMBL/GenBank/DDBJ whole genome shotgun (WGS) entry which is preliminary data.</text>
</comment>
<evidence type="ECO:0000256" key="14">
    <source>
        <dbReference type="ARBA" id="ARBA00049244"/>
    </source>
</evidence>
<keyword evidence="11" id="KW-0234">DNA repair</keyword>
<accession>A0A6A4PHP6</accession>
<keyword evidence="18" id="KW-1185">Reference proteome</keyword>
<dbReference type="PIRSF" id="PIRSF036603">
    <property type="entry name" value="DPol_eta"/>
    <property type="match status" value="1"/>
</dbReference>
<feature type="compositionally biased region" description="Basic and acidic residues" evidence="15">
    <location>
        <begin position="537"/>
        <end position="551"/>
    </location>
</feature>
<evidence type="ECO:0000256" key="3">
    <source>
        <dbReference type="ARBA" id="ARBA00004123"/>
    </source>
</evidence>
<evidence type="ECO:0000256" key="12">
    <source>
        <dbReference type="ARBA" id="ARBA00023242"/>
    </source>
</evidence>
<dbReference type="GO" id="GO:0046872">
    <property type="term" value="F:metal ion binding"/>
    <property type="evidence" value="ECO:0007669"/>
    <property type="project" value="UniProtKB-KW"/>
</dbReference>
<keyword evidence="9" id="KW-0227">DNA damage</keyword>
<dbReference type="SUPFAM" id="SSF100879">
    <property type="entry name" value="Lesion bypass DNA polymerase (Y-family), little finger domain"/>
    <property type="match status" value="1"/>
</dbReference>
<feature type="region of interest" description="Disordered" evidence="15">
    <location>
        <begin position="525"/>
        <end position="561"/>
    </location>
</feature>
<evidence type="ECO:0000256" key="8">
    <source>
        <dbReference type="ARBA" id="ARBA00022723"/>
    </source>
</evidence>
<dbReference type="InterPro" id="IPR043502">
    <property type="entry name" value="DNA/RNA_pol_sf"/>
</dbReference>
<comment type="cofactor">
    <cofactor evidence="2">
        <name>Mg(2+)</name>
        <dbReference type="ChEBI" id="CHEBI:18420"/>
    </cofactor>
</comment>
<evidence type="ECO:0000256" key="6">
    <source>
        <dbReference type="ARBA" id="ARBA00022679"/>
    </source>
</evidence>
<dbReference type="GO" id="GO:0005634">
    <property type="term" value="C:nucleus"/>
    <property type="evidence" value="ECO:0007669"/>
    <property type="project" value="UniProtKB-SubCell"/>
</dbReference>
<keyword evidence="6" id="KW-0808">Transferase</keyword>
<dbReference type="GO" id="GO:0035861">
    <property type="term" value="C:site of double-strand break"/>
    <property type="evidence" value="ECO:0007669"/>
    <property type="project" value="TreeGrafter"/>
</dbReference>
<dbReference type="Pfam" id="PF11799">
    <property type="entry name" value="IMS_C"/>
    <property type="match status" value="1"/>
</dbReference>
<dbReference type="GO" id="GO:0006281">
    <property type="term" value="P:DNA repair"/>
    <property type="evidence" value="ECO:0007669"/>
    <property type="project" value="UniProtKB-KW"/>
</dbReference>
<gene>
    <name evidence="17" type="ORF">Lalb_Chr13g0293411</name>
</gene>
<dbReference type="Pfam" id="PF00817">
    <property type="entry name" value="IMS"/>
    <property type="match status" value="1"/>
</dbReference>
<evidence type="ECO:0000256" key="11">
    <source>
        <dbReference type="ARBA" id="ARBA00023204"/>
    </source>
</evidence>
<dbReference type="EC" id="2.7.7.7" evidence="5"/>
<protein>
    <recommendedName>
        <fullName evidence="13">DNA polymerase eta</fullName>
        <ecNumber evidence="5">2.7.7.7</ecNumber>
    </recommendedName>
</protein>
<keyword evidence="17" id="KW-0239">DNA-directed DNA polymerase</keyword>
<comment type="cofactor">
    <cofactor evidence="1">
        <name>Mn(2+)</name>
        <dbReference type="ChEBI" id="CHEBI:29035"/>
    </cofactor>
</comment>
<comment type="catalytic activity">
    <reaction evidence="14">
        <text>DNA(n) + a 2'-deoxyribonucleoside 5'-triphosphate = DNA(n+1) + diphosphate</text>
        <dbReference type="Rhea" id="RHEA:22508"/>
        <dbReference type="Rhea" id="RHEA-COMP:17339"/>
        <dbReference type="Rhea" id="RHEA-COMP:17340"/>
        <dbReference type="ChEBI" id="CHEBI:33019"/>
        <dbReference type="ChEBI" id="CHEBI:61560"/>
        <dbReference type="ChEBI" id="CHEBI:173112"/>
        <dbReference type="EC" id="2.7.7.7"/>
    </reaction>
</comment>
<organism evidence="17 18">
    <name type="scientific">Lupinus albus</name>
    <name type="common">White lupine</name>
    <name type="synonym">Lupinus termis</name>
    <dbReference type="NCBI Taxonomy" id="3870"/>
    <lineage>
        <taxon>Eukaryota</taxon>
        <taxon>Viridiplantae</taxon>
        <taxon>Streptophyta</taxon>
        <taxon>Embryophyta</taxon>
        <taxon>Tracheophyta</taxon>
        <taxon>Spermatophyta</taxon>
        <taxon>Magnoliopsida</taxon>
        <taxon>eudicotyledons</taxon>
        <taxon>Gunneridae</taxon>
        <taxon>Pentapetalae</taxon>
        <taxon>rosids</taxon>
        <taxon>fabids</taxon>
        <taxon>Fabales</taxon>
        <taxon>Fabaceae</taxon>
        <taxon>Papilionoideae</taxon>
        <taxon>50 kb inversion clade</taxon>
        <taxon>genistoids sensu lato</taxon>
        <taxon>core genistoids</taxon>
        <taxon>Genisteae</taxon>
        <taxon>Lupinus</taxon>
    </lineage>
</organism>
<proteinExistence type="inferred from homology"/>
<dbReference type="FunFam" id="3.30.1490.100:FF:000006">
    <property type="entry name" value="DNA polymerase eta"/>
    <property type="match status" value="1"/>
</dbReference>
<dbReference type="PANTHER" id="PTHR45873">
    <property type="entry name" value="DNA POLYMERASE ETA"/>
    <property type="match status" value="1"/>
</dbReference>
<dbReference type="GO" id="GO:0003887">
    <property type="term" value="F:DNA-directed DNA polymerase activity"/>
    <property type="evidence" value="ECO:0007669"/>
    <property type="project" value="UniProtKB-KW"/>
</dbReference>
<evidence type="ECO:0000256" key="2">
    <source>
        <dbReference type="ARBA" id="ARBA00001946"/>
    </source>
</evidence>
<evidence type="ECO:0000256" key="13">
    <source>
        <dbReference type="ARBA" id="ARBA00044975"/>
    </source>
</evidence>
<reference evidence="18" key="1">
    <citation type="journal article" date="2020" name="Nat. Commun.">
        <title>Genome sequence of the cluster root forming white lupin.</title>
        <authorList>
            <person name="Hufnagel B."/>
            <person name="Marques A."/>
            <person name="Soriano A."/>
            <person name="Marques L."/>
            <person name="Divol F."/>
            <person name="Doumas P."/>
            <person name="Sallet E."/>
            <person name="Mancinotti D."/>
            <person name="Carrere S."/>
            <person name="Marande W."/>
            <person name="Arribat S."/>
            <person name="Keller J."/>
            <person name="Huneau C."/>
            <person name="Blein T."/>
            <person name="Aime D."/>
            <person name="Laguerre M."/>
            <person name="Taylor J."/>
            <person name="Schubert V."/>
            <person name="Nelson M."/>
            <person name="Geu-Flores F."/>
            <person name="Crespi M."/>
            <person name="Gallardo-Guerrero K."/>
            <person name="Delaux P.-M."/>
            <person name="Salse J."/>
            <person name="Berges H."/>
            <person name="Guyot R."/>
            <person name="Gouzy J."/>
            <person name="Peret B."/>
        </authorList>
    </citation>
    <scope>NUCLEOTIDE SEQUENCE [LARGE SCALE GENOMIC DNA]</scope>
    <source>
        <strain evidence="18">cv. Amiga</strain>
    </source>
</reference>
<evidence type="ECO:0000259" key="16">
    <source>
        <dbReference type="PROSITE" id="PS50173"/>
    </source>
</evidence>
<dbReference type="InterPro" id="IPR001126">
    <property type="entry name" value="UmuC"/>
</dbReference>
<comment type="similarity">
    <text evidence="4">Belongs to the DNA polymerase type-Y family.</text>
</comment>
<dbReference type="GO" id="GO:0042276">
    <property type="term" value="P:error-prone translesion synthesis"/>
    <property type="evidence" value="ECO:0007669"/>
    <property type="project" value="TreeGrafter"/>
</dbReference>
<dbReference type="Gene3D" id="3.30.70.270">
    <property type="match status" value="1"/>
</dbReference>
<dbReference type="InterPro" id="IPR052230">
    <property type="entry name" value="DNA_polymerase_eta"/>
</dbReference>
<dbReference type="SUPFAM" id="SSF56672">
    <property type="entry name" value="DNA/RNA polymerases"/>
    <property type="match status" value="1"/>
</dbReference>
<evidence type="ECO:0000256" key="15">
    <source>
        <dbReference type="SAM" id="MobiDB-lite"/>
    </source>
</evidence>
<dbReference type="InterPro" id="IPR043128">
    <property type="entry name" value="Rev_trsase/Diguanyl_cyclase"/>
</dbReference>
<evidence type="ECO:0000256" key="10">
    <source>
        <dbReference type="ARBA" id="ARBA00022842"/>
    </source>
</evidence>
<dbReference type="FunFam" id="1.10.150.20:FF:000014">
    <property type="entry name" value="Polymerase (DNA directed), eta"/>
    <property type="match status" value="1"/>
</dbReference>
<dbReference type="OrthoDB" id="5723at2759"/>
<evidence type="ECO:0000256" key="9">
    <source>
        <dbReference type="ARBA" id="ARBA00022763"/>
    </source>
</evidence>
<keyword evidence="7" id="KW-0548">Nucleotidyltransferase</keyword>
<dbReference type="Gene3D" id="3.40.1170.60">
    <property type="match status" value="1"/>
</dbReference>
<dbReference type="Gene3D" id="3.30.1490.100">
    <property type="entry name" value="DNA polymerase, Y-family, little finger domain"/>
    <property type="match status" value="1"/>
</dbReference>
<keyword evidence="12" id="KW-0539">Nucleus</keyword>
<dbReference type="Gene3D" id="1.10.150.20">
    <property type="entry name" value="5' to 3' exonuclease, C-terminal subdomain"/>
    <property type="match status" value="1"/>
</dbReference>
<dbReference type="InterPro" id="IPR017961">
    <property type="entry name" value="DNA_pol_Y-fam_little_finger"/>
</dbReference>
<dbReference type="Proteomes" id="UP000447434">
    <property type="component" value="Chromosome 13"/>
</dbReference>
<keyword evidence="8" id="KW-0479">Metal-binding</keyword>
<keyword evidence="10" id="KW-0460">Magnesium</keyword>
<dbReference type="GO" id="GO:0009411">
    <property type="term" value="P:response to UV"/>
    <property type="evidence" value="ECO:0007669"/>
    <property type="project" value="UniProtKB-ARBA"/>
</dbReference>
<feature type="compositionally biased region" description="Polar residues" evidence="15">
    <location>
        <begin position="526"/>
        <end position="535"/>
    </location>
</feature>
<evidence type="ECO:0000256" key="5">
    <source>
        <dbReference type="ARBA" id="ARBA00012417"/>
    </source>
</evidence>
<evidence type="ECO:0000313" key="18">
    <source>
        <dbReference type="Proteomes" id="UP000447434"/>
    </source>
</evidence>
<dbReference type="FunFam" id="3.40.1170.60:FF:000003">
    <property type="entry name" value="DNA polymerase eta"/>
    <property type="match status" value="1"/>
</dbReference>
<name>A0A6A4PHP6_LUPAL</name>
<dbReference type="PROSITE" id="PS50173">
    <property type="entry name" value="UMUC"/>
    <property type="match status" value="1"/>
</dbReference>
<dbReference type="PANTHER" id="PTHR45873:SF1">
    <property type="entry name" value="DNA POLYMERASE ETA"/>
    <property type="match status" value="1"/>
</dbReference>
<dbReference type="GO" id="GO:0005657">
    <property type="term" value="C:replication fork"/>
    <property type="evidence" value="ECO:0007669"/>
    <property type="project" value="TreeGrafter"/>
</dbReference>
<evidence type="ECO:0000256" key="7">
    <source>
        <dbReference type="ARBA" id="ARBA00022695"/>
    </source>
</evidence>
<dbReference type="EMBL" id="WOCE01000013">
    <property type="protein sequence ID" value="KAE9601029.1"/>
    <property type="molecule type" value="Genomic_DNA"/>
</dbReference>
<evidence type="ECO:0000256" key="4">
    <source>
        <dbReference type="ARBA" id="ARBA00010945"/>
    </source>
</evidence>
<dbReference type="FunFam" id="3.30.70.270:FF:000029">
    <property type="entry name" value="DNA polymerase eta"/>
    <property type="match status" value="1"/>
</dbReference>
<evidence type="ECO:0000313" key="17">
    <source>
        <dbReference type="EMBL" id="KAE9601029.1"/>
    </source>
</evidence>
<comment type="subcellular location">
    <subcellularLocation>
        <location evidence="3">Nucleus</location>
    </subcellularLocation>
</comment>
<feature type="domain" description="UmuC" evidence="16">
    <location>
        <begin position="14"/>
        <end position="254"/>
    </location>
</feature>
<dbReference type="InterPro" id="IPR036775">
    <property type="entry name" value="DNA_pol_Y-fam_lit_finger_sf"/>
</dbReference>